<reference evidence="2" key="3">
    <citation type="submission" date="2025-09" db="UniProtKB">
        <authorList>
            <consortium name="Ensembl"/>
        </authorList>
    </citation>
    <scope>IDENTIFICATION</scope>
</reference>
<name>A0A8V5GPP3_MELUD</name>
<dbReference type="InterPro" id="IPR000647">
    <property type="entry name" value="CTF/NFI"/>
</dbReference>
<organism evidence="2 3">
    <name type="scientific">Melopsittacus undulatus</name>
    <name type="common">Budgerigar</name>
    <name type="synonym">Psittacus undulatus</name>
    <dbReference type="NCBI Taxonomy" id="13146"/>
    <lineage>
        <taxon>Eukaryota</taxon>
        <taxon>Metazoa</taxon>
        <taxon>Chordata</taxon>
        <taxon>Craniata</taxon>
        <taxon>Vertebrata</taxon>
        <taxon>Euteleostomi</taxon>
        <taxon>Archelosauria</taxon>
        <taxon>Archosauria</taxon>
        <taxon>Dinosauria</taxon>
        <taxon>Saurischia</taxon>
        <taxon>Theropoda</taxon>
        <taxon>Coelurosauria</taxon>
        <taxon>Aves</taxon>
        <taxon>Neognathae</taxon>
        <taxon>Neoaves</taxon>
        <taxon>Telluraves</taxon>
        <taxon>Australaves</taxon>
        <taxon>Psittaciformes</taxon>
        <taxon>Psittaculidae</taxon>
        <taxon>Melopsittacus</taxon>
    </lineage>
</organism>
<proteinExistence type="predicted"/>
<dbReference type="GO" id="GO:0000981">
    <property type="term" value="F:DNA-binding transcription factor activity, RNA polymerase II-specific"/>
    <property type="evidence" value="ECO:0007669"/>
    <property type="project" value="TreeGrafter"/>
</dbReference>
<evidence type="ECO:0000313" key="2">
    <source>
        <dbReference type="Ensembl" id="ENSMUNP00000024328.1"/>
    </source>
</evidence>
<dbReference type="GO" id="GO:0000978">
    <property type="term" value="F:RNA polymerase II cis-regulatory region sequence-specific DNA binding"/>
    <property type="evidence" value="ECO:0007669"/>
    <property type="project" value="TreeGrafter"/>
</dbReference>
<dbReference type="AlphaFoldDB" id="A0A8V5GPP3"/>
<dbReference type="PANTHER" id="PTHR11492">
    <property type="entry name" value="NUCLEAR FACTOR I"/>
    <property type="match status" value="1"/>
</dbReference>
<dbReference type="Ensembl" id="ENSMUNT00000034375.1">
    <property type="protein sequence ID" value="ENSMUNP00000024328.1"/>
    <property type="gene ID" value="ENSMUNG00000021488.1"/>
</dbReference>
<dbReference type="Proteomes" id="UP000694405">
    <property type="component" value="Chromosome 19"/>
</dbReference>
<feature type="compositionally biased region" description="Polar residues" evidence="1">
    <location>
        <begin position="51"/>
        <end position="66"/>
    </location>
</feature>
<keyword evidence="3" id="KW-1185">Reference proteome</keyword>
<evidence type="ECO:0000313" key="3">
    <source>
        <dbReference type="Proteomes" id="UP000694405"/>
    </source>
</evidence>
<feature type="region of interest" description="Disordered" evidence="1">
    <location>
        <begin position="44"/>
        <end position="66"/>
    </location>
</feature>
<evidence type="ECO:0000256" key="1">
    <source>
        <dbReference type="SAM" id="MobiDB-lite"/>
    </source>
</evidence>
<protein>
    <submittedName>
        <fullName evidence="2">Uncharacterized protein</fullName>
    </submittedName>
</protein>
<dbReference type="PANTHER" id="PTHR11492:SF2">
    <property type="entry name" value="NUCLEAR FACTOR 1 C-TYPE"/>
    <property type="match status" value="1"/>
</dbReference>
<reference evidence="2" key="2">
    <citation type="submission" date="2025-08" db="UniProtKB">
        <authorList>
            <consortium name="Ensembl"/>
        </authorList>
    </citation>
    <scope>IDENTIFICATION</scope>
</reference>
<dbReference type="GO" id="GO:0005634">
    <property type="term" value="C:nucleus"/>
    <property type="evidence" value="ECO:0007669"/>
    <property type="project" value="InterPro"/>
</dbReference>
<accession>A0A8V5GPP3</accession>
<reference evidence="2" key="1">
    <citation type="submission" date="2020-03" db="EMBL/GenBank/DDBJ databases">
        <title>Melopsittacus undulatus (budgerigar) genome, bMelUnd1, maternal haplotype with Z.</title>
        <authorList>
            <person name="Gedman G."/>
            <person name="Mountcastle J."/>
            <person name="Haase B."/>
            <person name="Formenti G."/>
            <person name="Wright T."/>
            <person name="Apodaca J."/>
            <person name="Pelan S."/>
            <person name="Chow W."/>
            <person name="Rhie A."/>
            <person name="Howe K."/>
            <person name="Fedrigo O."/>
            <person name="Jarvis E.D."/>
        </authorList>
    </citation>
    <scope>NUCLEOTIDE SEQUENCE [LARGE SCALE GENOMIC DNA]</scope>
</reference>
<sequence>LCLLSCFPATPKQWGQKSILAPSAGRAWRVPDLGDWWQFGESESTEMDKSPFNSPSPQDSSPRLSSFTQHHRPVIAVCPHPSSALHFPHLHPPANGLHLLPHTAIRYPPHLKPQDPLKDLVSLACDPSNQQPGPSWYRSLRCHHGVPHPLTAPWLHHAPSWGGGRGPPPKPT</sequence>
<dbReference type="Pfam" id="PF00859">
    <property type="entry name" value="CTF_NFI"/>
    <property type="match status" value="1"/>
</dbReference>